<dbReference type="OrthoDB" id="294730at2759"/>
<evidence type="ECO:0000256" key="2">
    <source>
        <dbReference type="ARBA" id="ARBA00008066"/>
    </source>
</evidence>
<dbReference type="Pfam" id="PF01490">
    <property type="entry name" value="Aa_trans"/>
    <property type="match status" value="1"/>
</dbReference>
<evidence type="ECO:0000313" key="9">
    <source>
        <dbReference type="EMBL" id="KAJ5180150.1"/>
    </source>
</evidence>
<feature type="region of interest" description="Disordered" evidence="6">
    <location>
        <begin position="1"/>
        <end position="21"/>
    </location>
</feature>
<feature type="domain" description="Amino acid transporter transmembrane" evidence="8">
    <location>
        <begin position="49"/>
        <end position="433"/>
    </location>
</feature>
<feature type="transmembrane region" description="Helical" evidence="7">
    <location>
        <begin position="304"/>
        <end position="323"/>
    </location>
</feature>
<feature type="transmembrane region" description="Helical" evidence="7">
    <location>
        <begin position="344"/>
        <end position="365"/>
    </location>
</feature>
<evidence type="ECO:0000259" key="8">
    <source>
        <dbReference type="Pfam" id="PF01490"/>
    </source>
</evidence>
<gene>
    <name evidence="9" type="ORF">N7492_003360</name>
</gene>
<feature type="transmembrane region" description="Helical" evidence="7">
    <location>
        <begin position="262"/>
        <end position="284"/>
    </location>
</feature>
<dbReference type="Proteomes" id="UP001146351">
    <property type="component" value="Unassembled WGS sequence"/>
</dbReference>
<evidence type="ECO:0000256" key="6">
    <source>
        <dbReference type="SAM" id="MobiDB-lite"/>
    </source>
</evidence>
<organism evidence="9 10">
    <name type="scientific">Penicillium capsulatum</name>
    <dbReference type="NCBI Taxonomy" id="69766"/>
    <lineage>
        <taxon>Eukaryota</taxon>
        <taxon>Fungi</taxon>
        <taxon>Dikarya</taxon>
        <taxon>Ascomycota</taxon>
        <taxon>Pezizomycotina</taxon>
        <taxon>Eurotiomycetes</taxon>
        <taxon>Eurotiomycetidae</taxon>
        <taxon>Eurotiales</taxon>
        <taxon>Aspergillaceae</taxon>
        <taxon>Penicillium</taxon>
    </lineage>
</organism>
<feature type="transmembrane region" description="Helical" evidence="7">
    <location>
        <begin position="186"/>
        <end position="206"/>
    </location>
</feature>
<reference evidence="9" key="2">
    <citation type="journal article" date="2023" name="IMA Fungus">
        <title>Comparative genomic study of the Penicillium genus elucidates a diverse pangenome and 15 lateral gene transfer events.</title>
        <authorList>
            <person name="Petersen C."/>
            <person name="Sorensen T."/>
            <person name="Nielsen M.R."/>
            <person name="Sondergaard T.E."/>
            <person name="Sorensen J.L."/>
            <person name="Fitzpatrick D.A."/>
            <person name="Frisvad J.C."/>
            <person name="Nielsen K.L."/>
        </authorList>
    </citation>
    <scope>NUCLEOTIDE SEQUENCE</scope>
    <source>
        <strain evidence="9">IBT 21917</strain>
    </source>
</reference>
<keyword evidence="10" id="KW-1185">Reference proteome</keyword>
<dbReference type="PANTHER" id="PTHR22950">
    <property type="entry name" value="AMINO ACID TRANSPORTER"/>
    <property type="match status" value="1"/>
</dbReference>
<evidence type="ECO:0000256" key="4">
    <source>
        <dbReference type="ARBA" id="ARBA00022989"/>
    </source>
</evidence>
<reference evidence="9" key="1">
    <citation type="submission" date="2022-11" db="EMBL/GenBank/DDBJ databases">
        <authorList>
            <person name="Petersen C."/>
        </authorList>
    </citation>
    <scope>NUCLEOTIDE SEQUENCE</scope>
    <source>
        <strain evidence="9">IBT 21917</strain>
    </source>
</reference>
<feature type="transmembrane region" description="Helical" evidence="7">
    <location>
        <begin position="226"/>
        <end position="250"/>
    </location>
</feature>
<dbReference type="GO" id="GO:0016020">
    <property type="term" value="C:membrane"/>
    <property type="evidence" value="ECO:0007669"/>
    <property type="project" value="UniProtKB-SubCell"/>
</dbReference>
<feature type="transmembrane region" description="Helical" evidence="7">
    <location>
        <begin position="135"/>
        <end position="153"/>
    </location>
</feature>
<dbReference type="Gene3D" id="1.20.1740.10">
    <property type="entry name" value="Amino acid/polyamine transporter I"/>
    <property type="match status" value="1"/>
</dbReference>
<keyword evidence="5 7" id="KW-0472">Membrane</keyword>
<dbReference type="AlphaFoldDB" id="A0A9W9INH1"/>
<accession>A0A9W9INH1</accession>
<evidence type="ECO:0000256" key="1">
    <source>
        <dbReference type="ARBA" id="ARBA00004141"/>
    </source>
</evidence>
<keyword evidence="3 7" id="KW-0812">Transmembrane</keyword>
<dbReference type="FunFam" id="1.20.1740.10:FF:000039">
    <property type="entry name" value="Neutral amino acid transporter (Eurofung)"/>
    <property type="match status" value="1"/>
</dbReference>
<evidence type="ECO:0000256" key="7">
    <source>
        <dbReference type="SAM" id="Phobius"/>
    </source>
</evidence>
<evidence type="ECO:0000256" key="5">
    <source>
        <dbReference type="ARBA" id="ARBA00023136"/>
    </source>
</evidence>
<comment type="subcellular location">
    <subcellularLocation>
        <location evidence="1">Membrane</location>
        <topology evidence="1">Multi-pass membrane protein</topology>
    </subcellularLocation>
</comment>
<dbReference type="InterPro" id="IPR013057">
    <property type="entry name" value="AA_transpt_TM"/>
</dbReference>
<sequence length="455" mass="49428">MVDGVNPMPTPVDSESGWNEKSLDDKYDGTPQYVDAFGDETNAEVKYKTMEWWQAGMFMIAESVSLGVLSLPKTLAALGLAPAIILIIGLGLLATYTGLVIGQFHARYPHIQNLADAGEVLLGPFGRELFGIGQLLFSIFIMGSHILTFSVMMNTVTEHGTCTMVFTTVGFIICMVCSLPRTMKNMTYISCCSFVSILTAVLITMIGVGVQNNGGAAIKATIDTDLYHAFTAVTNIVFAYCAHVAFFGLLAEMRNPKDFPKALYMLQTFEIIFYTVAAVVIYYYVGQSVKSPALGSAGPVLKKVAYGVAIPTIIGAGVVNGHVGLKYIYVRLFRGTDRMHRRDLLSLGSWVAIGLTCWIIAWIIADAIPVFEDLLSLISSLFASWFSYGLGGVYWLHINWGRWFSSPRKICLTILNMAIVLIGGCMCGLGLYVSGKAIHDDASSNSFSCASNAEV</sequence>
<evidence type="ECO:0000313" key="10">
    <source>
        <dbReference type="Proteomes" id="UP001146351"/>
    </source>
</evidence>
<feature type="transmembrane region" description="Helical" evidence="7">
    <location>
        <begin position="377"/>
        <end position="398"/>
    </location>
</feature>
<proteinExistence type="inferred from homology"/>
<dbReference type="PANTHER" id="PTHR22950:SF668">
    <property type="entry name" value="AMINO ACID TRANSPORTER (EUROFUNG)"/>
    <property type="match status" value="1"/>
</dbReference>
<name>A0A9W9INH1_9EURO</name>
<comment type="similarity">
    <text evidence="2">Belongs to the amino acid/polyamine transporter 2 family.</text>
</comment>
<dbReference type="GO" id="GO:0015179">
    <property type="term" value="F:L-amino acid transmembrane transporter activity"/>
    <property type="evidence" value="ECO:0007669"/>
    <property type="project" value="TreeGrafter"/>
</dbReference>
<feature type="transmembrane region" description="Helical" evidence="7">
    <location>
        <begin position="410"/>
        <end position="433"/>
    </location>
</feature>
<comment type="caution">
    <text evidence="9">The sequence shown here is derived from an EMBL/GenBank/DDBJ whole genome shotgun (WGS) entry which is preliminary data.</text>
</comment>
<keyword evidence="4 7" id="KW-1133">Transmembrane helix</keyword>
<dbReference type="EMBL" id="JAPQKO010000002">
    <property type="protein sequence ID" value="KAJ5180150.1"/>
    <property type="molecule type" value="Genomic_DNA"/>
</dbReference>
<feature type="transmembrane region" description="Helical" evidence="7">
    <location>
        <begin position="159"/>
        <end position="179"/>
    </location>
</feature>
<protein>
    <recommendedName>
        <fullName evidence="8">Amino acid transporter transmembrane domain-containing protein</fullName>
    </recommendedName>
</protein>
<evidence type="ECO:0000256" key="3">
    <source>
        <dbReference type="ARBA" id="ARBA00022692"/>
    </source>
</evidence>
<feature type="transmembrane region" description="Helical" evidence="7">
    <location>
        <begin position="77"/>
        <end position="101"/>
    </location>
</feature>